<dbReference type="GO" id="GO:0051177">
    <property type="term" value="P:meiotic sister chromatid cohesion"/>
    <property type="evidence" value="ECO:0007669"/>
    <property type="project" value="InterPro"/>
</dbReference>
<organism evidence="3 4">
    <name type="scientific">Colocasia esculenta</name>
    <name type="common">Wild taro</name>
    <name type="synonym">Arum esculentum</name>
    <dbReference type="NCBI Taxonomy" id="4460"/>
    <lineage>
        <taxon>Eukaryota</taxon>
        <taxon>Viridiplantae</taxon>
        <taxon>Streptophyta</taxon>
        <taxon>Embryophyta</taxon>
        <taxon>Tracheophyta</taxon>
        <taxon>Spermatophyta</taxon>
        <taxon>Magnoliopsida</taxon>
        <taxon>Liliopsida</taxon>
        <taxon>Araceae</taxon>
        <taxon>Aroideae</taxon>
        <taxon>Colocasieae</taxon>
        <taxon>Colocasia</taxon>
    </lineage>
</organism>
<reference evidence="3" key="1">
    <citation type="submission" date="2017-07" db="EMBL/GenBank/DDBJ databases">
        <title>Taro Niue Genome Assembly and Annotation.</title>
        <authorList>
            <person name="Atibalentja N."/>
            <person name="Keating K."/>
            <person name="Fields C.J."/>
        </authorList>
    </citation>
    <scope>NUCLEOTIDE SEQUENCE</scope>
    <source>
        <strain evidence="3">Niue_2</strain>
        <tissue evidence="3">Leaf</tissue>
    </source>
</reference>
<protein>
    <recommendedName>
        <fullName evidence="2">PTC1-like winged helix-turn-helix domain-containing protein</fullName>
    </recommendedName>
</protein>
<feature type="region of interest" description="Disordered" evidence="1">
    <location>
        <begin position="636"/>
        <end position="678"/>
    </location>
</feature>
<dbReference type="EMBL" id="NMUH01001480">
    <property type="protein sequence ID" value="MQL92742.1"/>
    <property type="molecule type" value="Genomic_DNA"/>
</dbReference>
<proteinExistence type="predicted"/>
<dbReference type="Proteomes" id="UP000652761">
    <property type="component" value="Unassembled WGS sequence"/>
</dbReference>
<comment type="caution">
    <text evidence="3">The sequence shown here is derived from an EMBL/GenBank/DDBJ whole genome shotgun (WGS) entry which is preliminary data.</text>
</comment>
<feature type="region of interest" description="Disordered" evidence="1">
    <location>
        <begin position="481"/>
        <end position="547"/>
    </location>
</feature>
<feature type="compositionally biased region" description="Low complexity" evidence="1">
    <location>
        <begin position="609"/>
        <end position="624"/>
    </location>
</feature>
<accession>A0A843V342</accession>
<feature type="domain" description="PTC1-like winged helix-turn-helix" evidence="2">
    <location>
        <begin position="274"/>
        <end position="355"/>
    </location>
</feature>
<evidence type="ECO:0000256" key="1">
    <source>
        <dbReference type="SAM" id="MobiDB-lite"/>
    </source>
</evidence>
<dbReference type="AlphaFoldDB" id="A0A843V342"/>
<gene>
    <name evidence="3" type="ORF">Taro_025370</name>
</gene>
<feature type="compositionally biased region" description="Polar residues" evidence="1">
    <location>
        <begin position="512"/>
        <end position="521"/>
    </location>
</feature>
<sequence length="678" mass="75503">MDTSLGMNQSAPSLVWCLKFGNAKYNLITYYSLFGEHPDLFEVGGFYEIDHQQLPPKSPIHLKDIRVVMVSERTRLNVTVSFPSAFSLRKYFAEVNPPVGSTAPTPLVLPQPELDEQFVMGFNHAGRILRRLIPSSEVEEEVHLERFWLVAPKAQESEAMQLTAEAQEEDKEEDEAKVPASSCLLALKNAGLVEWGVRRKVKYIGRHREEIPTLVTAVKEEGPMEGCGHVGRKRVREVGRNRKKKKDDRRFKKLKRVNGDGASDRKVFKATKDRWSSERYEAAELKLLEIMKLKGAVLGNPILRPELREEARNYIGDTGLLDHLLKHMAGKVVSEGSERFRRRHNPEGAMEYWLEPAELQDMRRSAGVMDPFWLPPSGWNPGDPITPYGAVSGKEIEYLKEELASLRRDIEWLRSLKLQEEEAQDAQSRADAASILKMQESYESLSKCNAKLEEQVAAMATCLQVMKEEMRLLKLDKEKREAMDRETEAKSGEVVGSDGRDDEKTSDETRTTARSTRANGITNSSSNTNSNNKSTESSSDGRTVRRSGFRICKPQGTFLWPNMGSGAGICSTTAPHPSSASGGYGSSMMSSPNVAVPAEDPCGVPPTPHSASSATSPPRRVSPVAAPRAQVVVVVAHHQQQQQERLVSSERTDSSDKTCASLQTHTRVRPLIENTAPA</sequence>
<dbReference type="PANTHER" id="PTHR46740">
    <property type="entry name" value="PROTEIN DYAD"/>
    <property type="match status" value="1"/>
</dbReference>
<name>A0A843V342_COLES</name>
<feature type="compositionally biased region" description="Low complexity" evidence="1">
    <location>
        <begin position="522"/>
        <end position="538"/>
    </location>
</feature>
<keyword evidence="4" id="KW-1185">Reference proteome</keyword>
<evidence type="ECO:0000313" key="4">
    <source>
        <dbReference type="Proteomes" id="UP000652761"/>
    </source>
</evidence>
<feature type="compositionally biased region" description="Basic and acidic residues" evidence="1">
    <location>
        <begin position="647"/>
        <end position="656"/>
    </location>
</feature>
<dbReference type="PANTHER" id="PTHR46740:SF2">
    <property type="entry name" value="PROTEIN DYAD"/>
    <property type="match status" value="1"/>
</dbReference>
<dbReference type="OrthoDB" id="515863at2759"/>
<feature type="compositionally biased region" description="Low complexity" evidence="1">
    <location>
        <begin position="636"/>
        <end position="646"/>
    </location>
</feature>
<feature type="compositionally biased region" description="Basic and acidic residues" evidence="1">
    <location>
        <begin position="498"/>
        <end position="511"/>
    </location>
</feature>
<feature type="compositionally biased region" description="Basic and acidic residues" evidence="1">
    <location>
        <begin position="481"/>
        <end position="491"/>
    </location>
</feature>
<dbReference type="GO" id="GO:0007131">
    <property type="term" value="P:reciprocal meiotic recombination"/>
    <property type="evidence" value="ECO:0007669"/>
    <property type="project" value="InterPro"/>
</dbReference>
<feature type="region of interest" description="Disordered" evidence="1">
    <location>
        <begin position="597"/>
        <end position="624"/>
    </location>
</feature>
<dbReference type="Pfam" id="PF25874">
    <property type="entry name" value="WHD_plant_repro"/>
    <property type="match status" value="1"/>
</dbReference>
<evidence type="ECO:0000259" key="2">
    <source>
        <dbReference type="Pfam" id="PF25874"/>
    </source>
</evidence>
<dbReference type="InterPro" id="IPR059080">
    <property type="entry name" value="WHD_PTC1"/>
</dbReference>
<dbReference type="InterPro" id="IPR044221">
    <property type="entry name" value="DYAD/AMEIOTIC1"/>
</dbReference>
<evidence type="ECO:0000313" key="3">
    <source>
        <dbReference type="EMBL" id="MQL92742.1"/>
    </source>
</evidence>